<sequence>MINLTRTIDRATVYVYVPPRSSKVPPGTINDIAGPPSMRKHVRAVLQHCRGDEGAAKPC</sequence>
<dbReference type="AlphaFoldDB" id="A0A0C9XGS4"/>
<name>A0A0C9XGS4_9AGAR</name>
<dbReference type="EMBL" id="KN838760">
    <property type="protein sequence ID" value="KIJ95322.1"/>
    <property type="molecule type" value="Genomic_DNA"/>
</dbReference>
<reference evidence="1 2" key="1">
    <citation type="submission" date="2014-04" db="EMBL/GenBank/DDBJ databases">
        <authorList>
            <consortium name="DOE Joint Genome Institute"/>
            <person name="Kuo A."/>
            <person name="Kohler A."/>
            <person name="Nagy L.G."/>
            <person name="Floudas D."/>
            <person name="Copeland A."/>
            <person name="Barry K.W."/>
            <person name="Cichocki N."/>
            <person name="Veneault-Fourrey C."/>
            <person name="LaButti K."/>
            <person name="Lindquist E.A."/>
            <person name="Lipzen A."/>
            <person name="Lundell T."/>
            <person name="Morin E."/>
            <person name="Murat C."/>
            <person name="Sun H."/>
            <person name="Tunlid A."/>
            <person name="Henrissat B."/>
            <person name="Grigoriev I.V."/>
            <person name="Hibbett D.S."/>
            <person name="Martin F."/>
            <person name="Nordberg H.P."/>
            <person name="Cantor M.N."/>
            <person name="Hua S.X."/>
        </authorList>
    </citation>
    <scope>NUCLEOTIDE SEQUENCE [LARGE SCALE GENOMIC DNA]</scope>
    <source>
        <strain evidence="1 2">LaAM-08-1</strain>
    </source>
</reference>
<gene>
    <name evidence="1" type="ORF">K443DRAFT_683102</name>
</gene>
<organism evidence="1 2">
    <name type="scientific">Laccaria amethystina LaAM-08-1</name>
    <dbReference type="NCBI Taxonomy" id="1095629"/>
    <lineage>
        <taxon>Eukaryota</taxon>
        <taxon>Fungi</taxon>
        <taxon>Dikarya</taxon>
        <taxon>Basidiomycota</taxon>
        <taxon>Agaricomycotina</taxon>
        <taxon>Agaricomycetes</taxon>
        <taxon>Agaricomycetidae</taxon>
        <taxon>Agaricales</taxon>
        <taxon>Agaricineae</taxon>
        <taxon>Hydnangiaceae</taxon>
        <taxon>Laccaria</taxon>
    </lineage>
</organism>
<keyword evidence="2" id="KW-1185">Reference proteome</keyword>
<proteinExistence type="predicted"/>
<evidence type="ECO:0000313" key="2">
    <source>
        <dbReference type="Proteomes" id="UP000054477"/>
    </source>
</evidence>
<dbReference type="HOGENOM" id="CLU_2961143_0_0_1"/>
<dbReference type="Proteomes" id="UP000054477">
    <property type="component" value="Unassembled WGS sequence"/>
</dbReference>
<dbReference type="OrthoDB" id="3109900at2759"/>
<protein>
    <submittedName>
        <fullName evidence="1">Uncharacterized protein</fullName>
    </submittedName>
</protein>
<reference evidence="2" key="2">
    <citation type="submission" date="2015-01" db="EMBL/GenBank/DDBJ databases">
        <title>Evolutionary Origins and Diversification of the Mycorrhizal Mutualists.</title>
        <authorList>
            <consortium name="DOE Joint Genome Institute"/>
            <consortium name="Mycorrhizal Genomics Consortium"/>
            <person name="Kohler A."/>
            <person name="Kuo A."/>
            <person name="Nagy L.G."/>
            <person name="Floudas D."/>
            <person name="Copeland A."/>
            <person name="Barry K.W."/>
            <person name="Cichocki N."/>
            <person name="Veneault-Fourrey C."/>
            <person name="LaButti K."/>
            <person name="Lindquist E.A."/>
            <person name="Lipzen A."/>
            <person name="Lundell T."/>
            <person name="Morin E."/>
            <person name="Murat C."/>
            <person name="Riley R."/>
            <person name="Ohm R."/>
            <person name="Sun H."/>
            <person name="Tunlid A."/>
            <person name="Henrissat B."/>
            <person name="Grigoriev I.V."/>
            <person name="Hibbett D.S."/>
            <person name="Martin F."/>
        </authorList>
    </citation>
    <scope>NUCLEOTIDE SEQUENCE [LARGE SCALE GENOMIC DNA]</scope>
    <source>
        <strain evidence="2">LaAM-08-1</strain>
    </source>
</reference>
<accession>A0A0C9XGS4</accession>
<evidence type="ECO:0000313" key="1">
    <source>
        <dbReference type="EMBL" id="KIJ95322.1"/>
    </source>
</evidence>